<dbReference type="GO" id="GO:0016987">
    <property type="term" value="F:sigma factor activity"/>
    <property type="evidence" value="ECO:0007669"/>
    <property type="project" value="UniProtKB-KW"/>
</dbReference>
<dbReference type="NCBIfam" id="TIGR02937">
    <property type="entry name" value="sigma70-ECF"/>
    <property type="match status" value="1"/>
</dbReference>
<dbReference type="InterPro" id="IPR000838">
    <property type="entry name" value="RNA_pol_sigma70_ECF_CS"/>
</dbReference>
<evidence type="ECO:0000259" key="8">
    <source>
        <dbReference type="Pfam" id="PF08281"/>
    </source>
</evidence>
<protein>
    <recommendedName>
        <fullName evidence="6">RNA polymerase sigma factor</fullName>
    </recommendedName>
</protein>
<dbReference type="SUPFAM" id="SSF88946">
    <property type="entry name" value="Sigma2 domain of RNA polymerase sigma factors"/>
    <property type="match status" value="1"/>
</dbReference>
<organism evidence="9 10">
    <name type="scientific">Maioricimonas rarisocia</name>
    <dbReference type="NCBI Taxonomy" id="2528026"/>
    <lineage>
        <taxon>Bacteria</taxon>
        <taxon>Pseudomonadati</taxon>
        <taxon>Planctomycetota</taxon>
        <taxon>Planctomycetia</taxon>
        <taxon>Planctomycetales</taxon>
        <taxon>Planctomycetaceae</taxon>
        <taxon>Maioricimonas</taxon>
    </lineage>
</organism>
<evidence type="ECO:0000256" key="2">
    <source>
        <dbReference type="ARBA" id="ARBA00023015"/>
    </source>
</evidence>
<dbReference type="NCBIfam" id="NF008888">
    <property type="entry name" value="PRK11922.1"/>
    <property type="match status" value="1"/>
</dbReference>
<dbReference type="InterPro" id="IPR013324">
    <property type="entry name" value="RNA_pol_sigma_r3/r4-like"/>
</dbReference>
<dbReference type="Gene3D" id="1.10.10.10">
    <property type="entry name" value="Winged helix-like DNA-binding domain superfamily/Winged helix DNA-binding domain"/>
    <property type="match status" value="1"/>
</dbReference>
<dbReference type="SUPFAM" id="SSF88659">
    <property type="entry name" value="Sigma3 and sigma4 domains of RNA polymerase sigma factors"/>
    <property type="match status" value="1"/>
</dbReference>
<dbReference type="InterPro" id="IPR014284">
    <property type="entry name" value="RNA_pol_sigma-70_dom"/>
</dbReference>
<accession>A0A517ZDR6</accession>
<evidence type="ECO:0000259" key="7">
    <source>
        <dbReference type="Pfam" id="PF04542"/>
    </source>
</evidence>
<dbReference type="PANTHER" id="PTHR43133:SF51">
    <property type="entry name" value="RNA POLYMERASE SIGMA FACTOR"/>
    <property type="match status" value="1"/>
</dbReference>
<gene>
    <name evidence="9" type="primary">sigW_8</name>
    <name evidence="9" type="ORF">Mal4_49730</name>
</gene>
<comment type="similarity">
    <text evidence="1 6">Belongs to the sigma-70 factor family. ECF subfamily.</text>
</comment>
<evidence type="ECO:0000256" key="3">
    <source>
        <dbReference type="ARBA" id="ARBA00023082"/>
    </source>
</evidence>
<dbReference type="GO" id="GO:0006352">
    <property type="term" value="P:DNA-templated transcription initiation"/>
    <property type="evidence" value="ECO:0007669"/>
    <property type="project" value="InterPro"/>
</dbReference>
<dbReference type="KEGG" id="mri:Mal4_49730"/>
<evidence type="ECO:0000256" key="1">
    <source>
        <dbReference type="ARBA" id="ARBA00010641"/>
    </source>
</evidence>
<dbReference type="GO" id="GO:0003677">
    <property type="term" value="F:DNA binding"/>
    <property type="evidence" value="ECO:0007669"/>
    <property type="project" value="UniProtKB-KW"/>
</dbReference>
<evidence type="ECO:0000313" key="9">
    <source>
        <dbReference type="EMBL" id="QDU40615.1"/>
    </source>
</evidence>
<dbReference type="InterPro" id="IPR039425">
    <property type="entry name" value="RNA_pol_sigma-70-like"/>
</dbReference>
<dbReference type="PANTHER" id="PTHR43133">
    <property type="entry name" value="RNA POLYMERASE ECF-TYPE SIGMA FACTO"/>
    <property type="match status" value="1"/>
</dbReference>
<evidence type="ECO:0000256" key="6">
    <source>
        <dbReference type="RuleBase" id="RU000716"/>
    </source>
</evidence>
<feature type="domain" description="RNA polymerase sigma factor 70 region 4 type 2" evidence="8">
    <location>
        <begin position="140"/>
        <end position="192"/>
    </location>
</feature>
<dbReference type="EMBL" id="CP036275">
    <property type="protein sequence ID" value="QDU40615.1"/>
    <property type="molecule type" value="Genomic_DNA"/>
</dbReference>
<name>A0A517ZDR6_9PLAN</name>
<sequence length="230" mass="26427">MPQPTESPRSLAGREPADLSDGQVVERVLAGDRGAFELIMRRYNRRLFRVARSLLGDDHEAEDVLQDAYVRAFEKLRQFEHRARFSTWLTRIVIHEALGRRKKRSRVRLVDPQVTEAGPMLTLHAHDDVAANSSRQELRRILVDAVDSLPNELRVVFTMRLIEGLDTAETAACLQLSESNVKVRLHRARAQLRRWIDQKLGEEVRQLFQFDGERCDRIVLGVLQQIAADS</sequence>
<keyword evidence="5 6" id="KW-0804">Transcription</keyword>
<dbReference type="PROSITE" id="PS01063">
    <property type="entry name" value="SIGMA70_ECF"/>
    <property type="match status" value="1"/>
</dbReference>
<keyword evidence="4 6" id="KW-0238">DNA-binding</keyword>
<proteinExistence type="inferred from homology"/>
<dbReference type="Pfam" id="PF04542">
    <property type="entry name" value="Sigma70_r2"/>
    <property type="match status" value="1"/>
</dbReference>
<dbReference type="AlphaFoldDB" id="A0A517ZDR6"/>
<feature type="domain" description="RNA polymerase sigma-70 region 2" evidence="7">
    <location>
        <begin position="40"/>
        <end position="106"/>
    </location>
</feature>
<dbReference type="InterPro" id="IPR007627">
    <property type="entry name" value="RNA_pol_sigma70_r2"/>
</dbReference>
<reference evidence="9 10" key="1">
    <citation type="submission" date="2019-02" db="EMBL/GenBank/DDBJ databases">
        <title>Deep-cultivation of Planctomycetes and their phenomic and genomic characterization uncovers novel biology.</title>
        <authorList>
            <person name="Wiegand S."/>
            <person name="Jogler M."/>
            <person name="Boedeker C."/>
            <person name="Pinto D."/>
            <person name="Vollmers J."/>
            <person name="Rivas-Marin E."/>
            <person name="Kohn T."/>
            <person name="Peeters S.H."/>
            <person name="Heuer A."/>
            <person name="Rast P."/>
            <person name="Oberbeckmann S."/>
            <person name="Bunk B."/>
            <person name="Jeske O."/>
            <person name="Meyerdierks A."/>
            <person name="Storesund J.E."/>
            <person name="Kallscheuer N."/>
            <person name="Luecker S."/>
            <person name="Lage O.M."/>
            <person name="Pohl T."/>
            <person name="Merkel B.J."/>
            <person name="Hornburger P."/>
            <person name="Mueller R.-W."/>
            <person name="Bruemmer F."/>
            <person name="Labrenz M."/>
            <person name="Spormann A.M."/>
            <person name="Op den Camp H."/>
            <person name="Overmann J."/>
            <person name="Amann R."/>
            <person name="Jetten M.S.M."/>
            <person name="Mascher T."/>
            <person name="Medema M.H."/>
            <person name="Devos D.P."/>
            <person name="Kaster A.-K."/>
            <person name="Ovreas L."/>
            <person name="Rohde M."/>
            <person name="Galperin M.Y."/>
            <person name="Jogler C."/>
        </authorList>
    </citation>
    <scope>NUCLEOTIDE SEQUENCE [LARGE SCALE GENOMIC DNA]</scope>
    <source>
        <strain evidence="9 10">Mal4</strain>
    </source>
</reference>
<dbReference type="Pfam" id="PF08281">
    <property type="entry name" value="Sigma70_r4_2"/>
    <property type="match status" value="1"/>
</dbReference>
<dbReference type="InterPro" id="IPR013249">
    <property type="entry name" value="RNA_pol_sigma70_r4_t2"/>
</dbReference>
<dbReference type="Gene3D" id="1.10.1740.10">
    <property type="match status" value="1"/>
</dbReference>
<evidence type="ECO:0000256" key="4">
    <source>
        <dbReference type="ARBA" id="ARBA00023125"/>
    </source>
</evidence>
<dbReference type="RefSeq" id="WP_197443782.1">
    <property type="nucleotide sequence ID" value="NZ_CP036275.1"/>
</dbReference>
<keyword evidence="10" id="KW-1185">Reference proteome</keyword>
<dbReference type="InterPro" id="IPR036388">
    <property type="entry name" value="WH-like_DNA-bd_sf"/>
</dbReference>
<evidence type="ECO:0000313" key="10">
    <source>
        <dbReference type="Proteomes" id="UP000320496"/>
    </source>
</evidence>
<evidence type="ECO:0000256" key="5">
    <source>
        <dbReference type="ARBA" id="ARBA00023163"/>
    </source>
</evidence>
<dbReference type="InterPro" id="IPR013325">
    <property type="entry name" value="RNA_pol_sigma_r2"/>
</dbReference>
<keyword evidence="2 6" id="KW-0805">Transcription regulation</keyword>
<dbReference type="CDD" id="cd06171">
    <property type="entry name" value="Sigma70_r4"/>
    <property type="match status" value="1"/>
</dbReference>
<dbReference type="Proteomes" id="UP000320496">
    <property type="component" value="Chromosome"/>
</dbReference>
<keyword evidence="3 6" id="KW-0731">Sigma factor</keyword>